<evidence type="ECO:0000259" key="1">
    <source>
        <dbReference type="Pfam" id="PF00571"/>
    </source>
</evidence>
<dbReference type="AlphaFoldDB" id="A0A8J7YSZ2"/>
<dbReference type="Gene3D" id="3.10.580.10">
    <property type="entry name" value="CBS-domain"/>
    <property type="match status" value="1"/>
</dbReference>
<dbReference type="EMBL" id="JAACVF010000169">
    <property type="protein sequence ID" value="NCN65576.1"/>
    <property type="molecule type" value="Genomic_DNA"/>
</dbReference>
<dbReference type="InterPro" id="IPR000644">
    <property type="entry name" value="CBS_dom"/>
</dbReference>
<protein>
    <submittedName>
        <fullName evidence="2">CBS domain-containing protein</fullName>
    </submittedName>
</protein>
<feature type="domain" description="CBS" evidence="1">
    <location>
        <begin position="41"/>
        <end position="96"/>
    </location>
</feature>
<organism evidence="2 3">
    <name type="scientific">Candidatus Altarchaeum hamiconexum</name>
    <dbReference type="NCBI Taxonomy" id="1803513"/>
    <lineage>
        <taxon>Archaea</taxon>
        <taxon>Candidatus Altarchaeota</taxon>
        <taxon>Candidatus Altiarchaeia</taxon>
        <taxon>Candidatus Altarchaeales</taxon>
        <taxon>Candidatus Altarchaeaceae</taxon>
        <taxon>Candidatus Altarchaeum</taxon>
    </lineage>
</organism>
<dbReference type="InterPro" id="IPR046342">
    <property type="entry name" value="CBS_dom_sf"/>
</dbReference>
<evidence type="ECO:0000313" key="3">
    <source>
        <dbReference type="Proteomes" id="UP000768163"/>
    </source>
</evidence>
<comment type="caution">
    <text evidence="2">The sequence shown here is derived from an EMBL/GenBank/DDBJ whole genome shotgun (WGS) entry which is preliminary data.</text>
</comment>
<feature type="non-terminal residue" evidence="2">
    <location>
        <position position="1"/>
    </location>
</feature>
<reference evidence="2" key="1">
    <citation type="submission" date="2019-11" db="EMBL/GenBank/DDBJ databases">
        <title>Lipid analysis of CO2-rich subsurface aquifers suggests an autotrophy-based deep biosphere with lysolipids enriched in CPR bacteria.</title>
        <authorList>
            <person name="Probst A.J."/>
            <person name="Elling F.J."/>
            <person name="Castelle C.J."/>
            <person name="Zhu Q."/>
            <person name="Elvert M."/>
            <person name="Birarda G."/>
            <person name="Holman H.-Y."/>
            <person name="Lane K.R."/>
            <person name="Ladd B."/>
            <person name="Ryan M.C."/>
            <person name="Woyke T."/>
            <person name="Hinrichs K.-U."/>
            <person name="Banfield J.F."/>
        </authorList>
    </citation>
    <scope>NUCLEOTIDE SEQUENCE</scope>
    <source>
        <strain evidence="2">CG_2015-01_33_1645</strain>
    </source>
</reference>
<dbReference type="SUPFAM" id="SSF54631">
    <property type="entry name" value="CBS-domain pair"/>
    <property type="match status" value="1"/>
</dbReference>
<evidence type="ECO:0000313" key="2">
    <source>
        <dbReference type="EMBL" id="NCN65576.1"/>
    </source>
</evidence>
<gene>
    <name evidence="2" type="ORF">GW910_05925</name>
</gene>
<name>A0A8J7YSZ2_9ARCH</name>
<proteinExistence type="predicted"/>
<dbReference type="Pfam" id="PF00571">
    <property type="entry name" value="CBS"/>
    <property type="match status" value="1"/>
</dbReference>
<sequence length="106" mass="11765">NCGDGGVVVQDVSEFGDEEIVGWITRTKFIENFNKNQECKVGDIMDKNFSRIPPSSTVLAAELKLKNVGTFSLPIIAIHFGKEIPMGYLTLDDIKDIKKKYLNGSN</sequence>
<dbReference type="Proteomes" id="UP000768163">
    <property type="component" value="Unassembled WGS sequence"/>
</dbReference>
<accession>A0A8J7YSZ2</accession>